<reference evidence="2 3" key="1">
    <citation type="submission" date="2018-01" db="EMBL/GenBank/DDBJ databases">
        <authorList>
            <person name="Gaut B.S."/>
            <person name="Morton B.R."/>
            <person name="Clegg M.T."/>
            <person name="Duvall M.R."/>
        </authorList>
    </citation>
    <scope>NUCLEOTIDE SEQUENCE [LARGE SCALE GENOMIC DNA]</scope>
    <source>
        <strain evidence="2">Cupriavidus taiwanensis cmp 52</strain>
    </source>
</reference>
<evidence type="ECO:0000313" key="2">
    <source>
        <dbReference type="EMBL" id="SPS02790.1"/>
    </source>
</evidence>
<dbReference type="GO" id="GO:0004803">
    <property type="term" value="F:transposase activity"/>
    <property type="evidence" value="ECO:0007669"/>
    <property type="project" value="InterPro"/>
</dbReference>
<sequence>MGVQRATLSRQLALPSIDSRMPRLSTAVLDEGTMDAGASETALDAQTVVLLYARCWAIEPLFHNLKRWFGFQQTRTVLEVWM</sequence>
<gene>
    <name evidence="2" type="ORF">CBM2634_U300006</name>
</gene>
<dbReference type="InterPro" id="IPR002559">
    <property type="entry name" value="Transposase_11"/>
</dbReference>
<dbReference type="Proteomes" id="UP000256805">
    <property type="component" value="Unassembled WGS sequence"/>
</dbReference>
<organism evidence="2 3">
    <name type="scientific">Cupriavidus taiwanensis</name>
    <dbReference type="NCBI Taxonomy" id="164546"/>
    <lineage>
        <taxon>Bacteria</taxon>
        <taxon>Pseudomonadati</taxon>
        <taxon>Pseudomonadota</taxon>
        <taxon>Betaproteobacteria</taxon>
        <taxon>Burkholderiales</taxon>
        <taxon>Burkholderiaceae</taxon>
        <taxon>Cupriavidus</taxon>
    </lineage>
</organism>
<evidence type="ECO:0000259" key="1">
    <source>
        <dbReference type="Pfam" id="PF01609"/>
    </source>
</evidence>
<dbReference type="EMBL" id="OVTA01000095">
    <property type="protein sequence ID" value="SPS02790.1"/>
    <property type="molecule type" value="Genomic_DNA"/>
</dbReference>
<protein>
    <recommendedName>
        <fullName evidence="1">Transposase IS4-like domain-containing protein</fullName>
    </recommendedName>
</protein>
<feature type="domain" description="Transposase IS4-like" evidence="1">
    <location>
        <begin position="39"/>
        <end position="76"/>
    </location>
</feature>
<evidence type="ECO:0000313" key="3">
    <source>
        <dbReference type="Proteomes" id="UP000256805"/>
    </source>
</evidence>
<dbReference type="Pfam" id="PF01609">
    <property type="entry name" value="DDE_Tnp_1"/>
    <property type="match status" value="1"/>
</dbReference>
<dbReference type="GO" id="GO:0006313">
    <property type="term" value="P:DNA transposition"/>
    <property type="evidence" value="ECO:0007669"/>
    <property type="project" value="InterPro"/>
</dbReference>
<proteinExistence type="predicted"/>
<dbReference type="GO" id="GO:0003677">
    <property type="term" value="F:DNA binding"/>
    <property type="evidence" value="ECO:0007669"/>
    <property type="project" value="InterPro"/>
</dbReference>
<dbReference type="AlphaFoldDB" id="A0A375JF73"/>
<accession>A0A375JF73</accession>
<name>A0A375JF73_9BURK</name>